<evidence type="ECO:0000256" key="1">
    <source>
        <dbReference type="ARBA" id="ARBA00002915"/>
    </source>
</evidence>
<dbReference type="InterPro" id="IPR001427">
    <property type="entry name" value="RNaseA"/>
</dbReference>
<keyword evidence="11" id="KW-1185">Reference proteome</keyword>
<accession>A0ABM0QVA2</accession>
<evidence type="ECO:0000256" key="4">
    <source>
        <dbReference type="ARBA" id="ARBA00014966"/>
    </source>
</evidence>
<dbReference type="Gene3D" id="3.10.130.10">
    <property type="entry name" value="Ribonuclease A-like domain"/>
    <property type="match status" value="1"/>
</dbReference>
<proteinExistence type="inferred from homology"/>
<feature type="signal peptide" evidence="9">
    <location>
        <begin position="1"/>
        <end position="26"/>
    </location>
</feature>
<dbReference type="Proteomes" id="UP000694923">
    <property type="component" value="Unplaced"/>
</dbReference>
<keyword evidence="8" id="KW-0325">Glycoprotein</keyword>
<comment type="function">
    <text evidence="1">Does not exhibit any ribonuclease activity.</text>
</comment>
<comment type="subcellular location">
    <subcellularLocation>
        <location evidence="2">Secreted</location>
    </subcellularLocation>
</comment>
<evidence type="ECO:0000256" key="5">
    <source>
        <dbReference type="ARBA" id="ARBA00022525"/>
    </source>
</evidence>
<dbReference type="Pfam" id="PF00074">
    <property type="entry name" value="RnaseA"/>
    <property type="match status" value="1"/>
</dbReference>
<evidence type="ECO:0000259" key="10">
    <source>
        <dbReference type="SMART" id="SM00092"/>
    </source>
</evidence>
<dbReference type="RefSeq" id="XP_008572293.1">
    <property type="nucleotide sequence ID" value="XM_008574071.1"/>
</dbReference>
<comment type="similarity">
    <text evidence="3">Belongs to the pancreatic ribonuclease family.</text>
</comment>
<keyword evidence="5" id="KW-0964">Secreted</keyword>
<dbReference type="InterPro" id="IPR036816">
    <property type="entry name" value="RNaseA-like_dom_sf"/>
</dbReference>
<evidence type="ECO:0000256" key="9">
    <source>
        <dbReference type="SAM" id="SignalP"/>
    </source>
</evidence>
<dbReference type="PANTHER" id="PTHR11437">
    <property type="entry name" value="RIBONUCLEASE"/>
    <property type="match status" value="1"/>
</dbReference>
<protein>
    <recommendedName>
        <fullName evidence="4">Inactive ribonuclease-like protein 9</fullName>
    </recommendedName>
</protein>
<evidence type="ECO:0000313" key="11">
    <source>
        <dbReference type="Proteomes" id="UP000694923"/>
    </source>
</evidence>
<feature type="domain" description="Ribonuclease A-domain" evidence="10">
    <location>
        <begin position="57"/>
        <end position="175"/>
    </location>
</feature>
<evidence type="ECO:0000256" key="6">
    <source>
        <dbReference type="ARBA" id="ARBA00022729"/>
    </source>
</evidence>
<sequence>MMKTLITTHALPLLLLLLQLLQPLQCLRIDDMSGVLEDIREEYAEYLEILYGTRPTRSPSIEKFKRLNIVDPLGRPFYDDHYCTDEMRANIIHSKFRCLQEHYFLTMQYEELKNICLNEFVPCKNGIKKCKMSTTLEGGLYCKLIEGTQMPECTYESCYKRGYVLITCRWHNETQEFIPESVNDIVTPPE</sequence>
<dbReference type="GeneID" id="103591593"/>
<evidence type="ECO:0000313" key="12">
    <source>
        <dbReference type="RefSeq" id="XP_008572293.1"/>
    </source>
</evidence>
<evidence type="ECO:0000256" key="7">
    <source>
        <dbReference type="ARBA" id="ARBA00023157"/>
    </source>
</evidence>
<reference evidence="12" key="1">
    <citation type="submission" date="2025-08" db="UniProtKB">
        <authorList>
            <consortium name="RefSeq"/>
        </authorList>
    </citation>
    <scope>IDENTIFICATION</scope>
</reference>
<name>A0ABM0QVA2_GALVR</name>
<dbReference type="InterPro" id="IPR023412">
    <property type="entry name" value="RNaseA_domain"/>
</dbReference>
<evidence type="ECO:0000256" key="8">
    <source>
        <dbReference type="ARBA" id="ARBA00023180"/>
    </source>
</evidence>
<feature type="chain" id="PRO_5045705165" description="Inactive ribonuclease-like protein 9" evidence="9">
    <location>
        <begin position="27"/>
        <end position="190"/>
    </location>
</feature>
<gene>
    <name evidence="12" type="primary">RNASE9</name>
</gene>
<evidence type="ECO:0000256" key="3">
    <source>
        <dbReference type="ARBA" id="ARBA00005600"/>
    </source>
</evidence>
<evidence type="ECO:0000256" key="2">
    <source>
        <dbReference type="ARBA" id="ARBA00004613"/>
    </source>
</evidence>
<keyword evidence="7" id="KW-1015">Disulfide bond</keyword>
<dbReference type="SUPFAM" id="SSF54076">
    <property type="entry name" value="RNase A-like"/>
    <property type="match status" value="1"/>
</dbReference>
<dbReference type="PANTHER" id="PTHR11437:SF14">
    <property type="entry name" value="INACTIVE RIBONUCLEASE-LIKE PROTEIN 9"/>
    <property type="match status" value="1"/>
</dbReference>
<organism evidence="11 12">
    <name type="scientific">Galeopterus variegatus</name>
    <name type="common">Malayan flying lemur</name>
    <name type="synonym">Cynocephalus variegatus</name>
    <dbReference type="NCBI Taxonomy" id="482537"/>
    <lineage>
        <taxon>Eukaryota</taxon>
        <taxon>Metazoa</taxon>
        <taxon>Chordata</taxon>
        <taxon>Craniata</taxon>
        <taxon>Vertebrata</taxon>
        <taxon>Euteleostomi</taxon>
        <taxon>Mammalia</taxon>
        <taxon>Eutheria</taxon>
        <taxon>Euarchontoglires</taxon>
        <taxon>Dermoptera</taxon>
        <taxon>Cynocephalidae</taxon>
        <taxon>Galeopterus</taxon>
    </lineage>
</organism>
<dbReference type="SMART" id="SM00092">
    <property type="entry name" value="RNAse_Pc"/>
    <property type="match status" value="1"/>
</dbReference>
<keyword evidence="6 9" id="KW-0732">Signal</keyword>